<evidence type="ECO:0000256" key="1">
    <source>
        <dbReference type="SAM" id="MobiDB-lite"/>
    </source>
</evidence>
<dbReference type="VEuPathDB" id="FungiDB:PTTG_29847"/>
<dbReference type="Proteomes" id="UP000005240">
    <property type="component" value="Unassembled WGS sequence"/>
</dbReference>
<evidence type="ECO:0000313" key="5">
    <source>
        <dbReference type="Proteomes" id="UP000005240"/>
    </source>
</evidence>
<keyword evidence="2" id="KW-0732">Signal</keyword>
<dbReference type="AlphaFoldDB" id="A0A180G283"/>
<evidence type="ECO:0000313" key="3">
    <source>
        <dbReference type="EMBL" id="OAV86539.1"/>
    </source>
</evidence>
<feature type="compositionally biased region" description="Basic residues" evidence="1">
    <location>
        <begin position="55"/>
        <end position="73"/>
    </location>
</feature>
<reference evidence="3" key="2">
    <citation type="submission" date="2016-05" db="EMBL/GenBank/DDBJ databases">
        <title>Comparative analysis highlights variable genome content of wheat rusts and divergence of the mating loci.</title>
        <authorList>
            <person name="Cuomo C.A."/>
            <person name="Bakkeren G."/>
            <person name="Szabo L."/>
            <person name="Khalil H."/>
            <person name="Joly D."/>
            <person name="Goldberg J."/>
            <person name="Young S."/>
            <person name="Zeng Q."/>
            <person name="Fellers J."/>
        </authorList>
    </citation>
    <scope>NUCLEOTIDE SEQUENCE [LARGE SCALE GENOMIC DNA]</scope>
    <source>
        <strain evidence="3">1-1 BBBD Race 1</strain>
    </source>
</reference>
<feature type="region of interest" description="Disordered" evidence="1">
    <location>
        <begin position="38"/>
        <end position="73"/>
    </location>
</feature>
<reference evidence="4" key="4">
    <citation type="submission" date="2025-05" db="UniProtKB">
        <authorList>
            <consortium name="EnsemblFungi"/>
        </authorList>
    </citation>
    <scope>IDENTIFICATION</scope>
    <source>
        <strain evidence="4">isolate 1-1 / race 1 (BBBD)</strain>
    </source>
</reference>
<gene>
    <name evidence="3" type="ORF">PTTG_29847</name>
</gene>
<organism evidence="3">
    <name type="scientific">Puccinia triticina (isolate 1-1 / race 1 (BBBD))</name>
    <name type="common">Brown leaf rust fungus</name>
    <dbReference type="NCBI Taxonomy" id="630390"/>
    <lineage>
        <taxon>Eukaryota</taxon>
        <taxon>Fungi</taxon>
        <taxon>Dikarya</taxon>
        <taxon>Basidiomycota</taxon>
        <taxon>Pucciniomycotina</taxon>
        <taxon>Pucciniomycetes</taxon>
        <taxon>Pucciniales</taxon>
        <taxon>Pucciniaceae</taxon>
        <taxon>Puccinia</taxon>
    </lineage>
</organism>
<reference evidence="3" key="1">
    <citation type="submission" date="2009-11" db="EMBL/GenBank/DDBJ databases">
        <authorList>
            <consortium name="The Broad Institute Genome Sequencing Platform"/>
            <person name="Ward D."/>
            <person name="Feldgarden M."/>
            <person name="Earl A."/>
            <person name="Young S.K."/>
            <person name="Zeng Q."/>
            <person name="Koehrsen M."/>
            <person name="Alvarado L."/>
            <person name="Berlin A."/>
            <person name="Bochicchio J."/>
            <person name="Borenstein D."/>
            <person name="Chapman S.B."/>
            <person name="Chen Z."/>
            <person name="Engels R."/>
            <person name="Freedman E."/>
            <person name="Gellesch M."/>
            <person name="Goldberg J."/>
            <person name="Griggs A."/>
            <person name="Gujja S."/>
            <person name="Heilman E."/>
            <person name="Heiman D."/>
            <person name="Hepburn T."/>
            <person name="Howarth C."/>
            <person name="Jen D."/>
            <person name="Larson L."/>
            <person name="Lewis B."/>
            <person name="Mehta T."/>
            <person name="Park D."/>
            <person name="Pearson M."/>
            <person name="Roberts A."/>
            <person name="Saif S."/>
            <person name="Shea T."/>
            <person name="Shenoy N."/>
            <person name="Sisk P."/>
            <person name="Stolte C."/>
            <person name="Sykes S."/>
            <person name="Thomson T."/>
            <person name="Walk T."/>
            <person name="White J."/>
            <person name="Yandava C."/>
            <person name="Izard J."/>
            <person name="Baranova O.V."/>
            <person name="Blanton J.M."/>
            <person name="Tanner A.C."/>
            <person name="Dewhirst F.E."/>
            <person name="Haas B."/>
            <person name="Nusbaum C."/>
            <person name="Birren B."/>
        </authorList>
    </citation>
    <scope>NUCLEOTIDE SEQUENCE [LARGE SCALE GENOMIC DNA]</scope>
    <source>
        <strain evidence="3">1-1 BBBD Race 1</strain>
    </source>
</reference>
<protein>
    <submittedName>
        <fullName evidence="3 4">Uncharacterized protein</fullName>
    </submittedName>
</protein>
<sequence>MHLVHLSVFISVAVLLAAHRVEGLDESEIIPTGNQLIQVNENPESAPHSHEKRTLEKRRKKKKGGKGGKKNKF</sequence>
<evidence type="ECO:0000256" key="2">
    <source>
        <dbReference type="SAM" id="SignalP"/>
    </source>
</evidence>
<accession>A0A180G283</accession>
<dbReference type="EMBL" id="ADAS02001032">
    <property type="protein sequence ID" value="OAV86539.1"/>
    <property type="molecule type" value="Genomic_DNA"/>
</dbReference>
<dbReference type="EnsemblFungi" id="PTTG_29847-t43_1">
    <property type="protein sequence ID" value="PTTG_29847-t43_1-p1"/>
    <property type="gene ID" value="PTTG_29847"/>
</dbReference>
<name>A0A180G283_PUCT1</name>
<keyword evidence="5" id="KW-1185">Reference proteome</keyword>
<proteinExistence type="predicted"/>
<feature type="signal peptide" evidence="2">
    <location>
        <begin position="1"/>
        <end position="23"/>
    </location>
</feature>
<evidence type="ECO:0000313" key="4">
    <source>
        <dbReference type="EnsemblFungi" id="PTTG_29847-t43_1-p1"/>
    </source>
</evidence>
<feature type="chain" id="PRO_5008109490" evidence="2">
    <location>
        <begin position="24"/>
        <end position="73"/>
    </location>
</feature>
<reference evidence="4 5" key="3">
    <citation type="journal article" date="2017" name="G3 (Bethesda)">
        <title>Comparative analysis highlights variable genome content of wheat rusts and divergence of the mating loci.</title>
        <authorList>
            <person name="Cuomo C.A."/>
            <person name="Bakkeren G."/>
            <person name="Khalil H.B."/>
            <person name="Panwar V."/>
            <person name="Joly D."/>
            <person name="Linning R."/>
            <person name="Sakthikumar S."/>
            <person name="Song X."/>
            <person name="Adiconis X."/>
            <person name="Fan L."/>
            <person name="Goldberg J.M."/>
            <person name="Levin J.Z."/>
            <person name="Young S."/>
            <person name="Zeng Q."/>
            <person name="Anikster Y."/>
            <person name="Bruce M."/>
            <person name="Wang M."/>
            <person name="Yin C."/>
            <person name="McCallum B."/>
            <person name="Szabo L.J."/>
            <person name="Hulbert S."/>
            <person name="Chen X."/>
            <person name="Fellers J.P."/>
        </authorList>
    </citation>
    <scope>NUCLEOTIDE SEQUENCE</scope>
    <source>
        <strain evidence="5">Isolate 1-1 / race 1 (BBBD)</strain>
        <strain evidence="4">isolate 1-1 / race 1 (BBBD)</strain>
    </source>
</reference>